<evidence type="ECO:0000313" key="3">
    <source>
        <dbReference type="Proteomes" id="UP001310890"/>
    </source>
</evidence>
<dbReference type="Proteomes" id="UP001310890">
    <property type="component" value="Unassembled WGS sequence"/>
</dbReference>
<sequence length="363" mass="40420">MEVSVLIEDVPVAKNSVGHADVITIGSRVDEDLTHEDLATLPIYKGTTHPQEQEATSSLDIPIDVRLAEALARPEEPAVDPSLPSASSRSQTAQANVDRISPDYRALQQLASSAALESQHPRLNMSPVHSPPVAQMHASQQAPPQQQRPHWLPPLKSRYGAGYRQLAPAPRVVPPSDEPLPKNFFDLPAEIRIEIYKLVVLDVVLHILPLSGNGTDAEQSKRNLPHALARTSRQTRNEVLPILRATCSIRANVTDFNFSGMLAWMARIPPTQQHHLVKNPSLEIKLCTAGKPGPHGQGQENSLRKWLKMRADPYRPQPRWKYSGAPAQRAVSNDMRRKFKRMPEEGKREELRIMLEALKVDLA</sequence>
<name>A0AAN7YKY4_9PEZI</name>
<accession>A0AAN7YKY4</accession>
<feature type="compositionally biased region" description="Low complexity" evidence="1">
    <location>
        <begin position="134"/>
        <end position="149"/>
    </location>
</feature>
<comment type="caution">
    <text evidence="2">The sequence shown here is derived from an EMBL/GenBank/DDBJ whole genome shotgun (WGS) entry which is preliminary data.</text>
</comment>
<evidence type="ECO:0000313" key="2">
    <source>
        <dbReference type="EMBL" id="KAK5113952.1"/>
    </source>
</evidence>
<dbReference type="PANTHER" id="PTHR42085:SF1">
    <property type="entry name" value="F-BOX DOMAIN-CONTAINING PROTEIN"/>
    <property type="match status" value="1"/>
</dbReference>
<dbReference type="PANTHER" id="PTHR42085">
    <property type="entry name" value="F-BOX DOMAIN-CONTAINING PROTEIN"/>
    <property type="match status" value="1"/>
</dbReference>
<evidence type="ECO:0000256" key="1">
    <source>
        <dbReference type="SAM" id="MobiDB-lite"/>
    </source>
</evidence>
<protein>
    <submittedName>
        <fullName evidence="2">Uncharacterized protein</fullName>
    </submittedName>
</protein>
<dbReference type="InterPro" id="IPR038883">
    <property type="entry name" value="AN11006-like"/>
</dbReference>
<proteinExistence type="predicted"/>
<gene>
    <name evidence="2" type="ORF">LTR62_003075</name>
</gene>
<feature type="compositionally biased region" description="Polar residues" evidence="1">
    <location>
        <begin position="84"/>
        <end position="95"/>
    </location>
</feature>
<feature type="region of interest" description="Disordered" evidence="1">
    <location>
        <begin position="122"/>
        <end position="155"/>
    </location>
</feature>
<reference evidence="2" key="1">
    <citation type="submission" date="2023-08" db="EMBL/GenBank/DDBJ databases">
        <title>Black Yeasts Isolated from many extreme environments.</title>
        <authorList>
            <person name="Coleine C."/>
            <person name="Stajich J.E."/>
            <person name="Selbmann L."/>
        </authorList>
    </citation>
    <scope>NUCLEOTIDE SEQUENCE</scope>
    <source>
        <strain evidence="2">CCFEE 5401</strain>
    </source>
</reference>
<dbReference type="AlphaFoldDB" id="A0AAN7YKY4"/>
<organism evidence="2 3">
    <name type="scientific">Meristemomyces frigidus</name>
    <dbReference type="NCBI Taxonomy" id="1508187"/>
    <lineage>
        <taxon>Eukaryota</taxon>
        <taxon>Fungi</taxon>
        <taxon>Dikarya</taxon>
        <taxon>Ascomycota</taxon>
        <taxon>Pezizomycotina</taxon>
        <taxon>Dothideomycetes</taxon>
        <taxon>Dothideomycetidae</taxon>
        <taxon>Mycosphaerellales</taxon>
        <taxon>Teratosphaeriaceae</taxon>
        <taxon>Meristemomyces</taxon>
    </lineage>
</organism>
<dbReference type="EMBL" id="JAVRRL010000020">
    <property type="protein sequence ID" value="KAK5113952.1"/>
    <property type="molecule type" value="Genomic_DNA"/>
</dbReference>
<feature type="region of interest" description="Disordered" evidence="1">
    <location>
        <begin position="73"/>
        <end position="95"/>
    </location>
</feature>